<proteinExistence type="predicted"/>
<protein>
    <recommendedName>
        <fullName evidence="5">Transposase</fullName>
    </recommendedName>
</protein>
<name>A0AAE6JAV7_9SPHI</name>
<dbReference type="Proteomes" id="UP000663940">
    <property type="component" value="Chromosome"/>
</dbReference>
<sequence length="139" mass="16549">MNKRQIILGLKRPSEFTLSERQQIVEEYLLTKCKKRDIWEKYTGEKEEHGQILRWMRQLGYEIEPKYSKLAINKTDIMAKRDSKQTIEELQMKEKIKHLEQALVNSELRATALEMMIEVAEKELKINIRKKSNTKPSSK</sequence>
<evidence type="ECO:0000313" key="3">
    <source>
        <dbReference type="Proteomes" id="UP000250557"/>
    </source>
</evidence>
<keyword evidence="4" id="KW-1185">Reference proteome</keyword>
<dbReference type="AlphaFoldDB" id="A0AAE6JAV7"/>
<dbReference type="EMBL" id="CP071880">
    <property type="protein sequence ID" value="QTE48956.1"/>
    <property type="molecule type" value="Genomic_DNA"/>
</dbReference>
<reference evidence="1 3" key="1">
    <citation type="submission" date="2019-08" db="EMBL/GenBank/DDBJ databases">
        <title>Comparative genome analysis confer to the adaptation heavy metal polluted environment.</title>
        <authorList>
            <person name="Li Y."/>
        </authorList>
    </citation>
    <scope>NUCLEOTIDE SEQUENCE [LARGE SCALE GENOMIC DNA]</scope>
    <source>
        <strain evidence="1 3">P2</strain>
    </source>
</reference>
<reference evidence="2 4" key="2">
    <citation type="submission" date="2021-03" db="EMBL/GenBank/DDBJ databases">
        <title>Mucilaginibacter strains isolated from gold and copper mining confer multi heavy-metal resistance.</title>
        <authorList>
            <person name="Li Y."/>
        </authorList>
    </citation>
    <scope>NUCLEOTIDE SEQUENCE [LARGE SCALE GENOMIC DNA]</scope>
    <source>
        <strain evidence="2 4">P2-4</strain>
    </source>
</reference>
<dbReference type="Proteomes" id="UP000250557">
    <property type="component" value="Chromosome"/>
</dbReference>
<evidence type="ECO:0008006" key="5">
    <source>
        <dbReference type="Google" id="ProtNLM"/>
    </source>
</evidence>
<evidence type="ECO:0000313" key="2">
    <source>
        <dbReference type="EMBL" id="QTE48956.1"/>
    </source>
</evidence>
<evidence type="ECO:0000313" key="4">
    <source>
        <dbReference type="Proteomes" id="UP000663940"/>
    </source>
</evidence>
<organism evidence="1 3">
    <name type="scientific">Mucilaginibacter rubeus</name>
    <dbReference type="NCBI Taxonomy" id="2027860"/>
    <lineage>
        <taxon>Bacteria</taxon>
        <taxon>Pseudomonadati</taxon>
        <taxon>Bacteroidota</taxon>
        <taxon>Sphingobacteriia</taxon>
        <taxon>Sphingobacteriales</taxon>
        <taxon>Sphingobacteriaceae</taxon>
        <taxon>Mucilaginibacter</taxon>
    </lineage>
</organism>
<gene>
    <name evidence="1" type="ORF">DIU31_001755</name>
    <name evidence="2" type="ORF">J3L21_25995</name>
</gene>
<dbReference type="EMBL" id="CP043451">
    <property type="protein sequence ID" value="QEM02304.1"/>
    <property type="molecule type" value="Genomic_DNA"/>
</dbReference>
<accession>A0AAE6JAV7</accession>
<evidence type="ECO:0000313" key="1">
    <source>
        <dbReference type="EMBL" id="QEM02304.1"/>
    </source>
</evidence>
<dbReference type="RefSeq" id="WP_112652852.1">
    <property type="nucleotide sequence ID" value="NZ_CP043451.1"/>
</dbReference>